<dbReference type="GO" id="GO:0003677">
    <property type="term" value="F:DNA binding"/>
    <property type="evidence" value="ECO:0007669"/>
    <property type="project" value="UniProtKB-UniRule"/>
</dbReference>
<sequence>MTEQYWIGDFFIDCSRNQITHHDQSQTLAPKTLAVLTYLAKHQGRVVSQDTLLAEVWFDAVVSTNTLQKSIAHLRKALGDDAKRQTTIRTHAKQGYSLEVPVRRHEQSSVANDLTPEPPPEAPPENMGIAGDGVGPETARTPDHQPQVAGPPTGPPLGPPTGPPLGAPTGPPLGPPTGPPLGPLSESPPGPAKARAVSIQRTALLAGIIVLALLGWWMLPKQPNPPLRVTKIQSLTATDDKEFDADYSPDGQYIIFHRYDDLACVNKVWAKNIATQKEHQLTQDWGAYRKHSLSPDGKTLVLLANAPCDAAPRTKNCYDLVYLDFEQALVSPRVPDLLLRCENTQLKNPMWVDNDHIALLQKPSDRWKLILYSVSGRQSEVLVDLQDGEVVDFDYARQAALFAVIRMDRDSRPVLDLRNLDGSLRTSRPIALPPEAPQHRPIYPTFDPGNQRLVFSTGRQLFTLSYDGRVDKIAMPHAETLMLPEFHPNGKRLLLIKGPLDTDVWLVPMDNLTPTDSDHDRSQPSFERSILGEDSGLFQPNGPLIAFWSDRTGDHQVWVSDGRHPRQLTHFPMDTYIRGFDWAADGESMLINGNSRLVRVFLDGREQPIPLASPVVRLYQWDSGRNNALFSARFDGADRLVTADLNTGRITIVSEAPVIWADRDETGALVFRDSTGRYWQPGPVEAKEIKPLAAKGKDAKVFRLKDRQLYGISREKKLWRYHLDTEVMESLGQVGGNVSHLTDLNQTHLLMSTMVSSKKEVIELHLKD</sequence>
<dbReference type="Proteomes" id="UP000664417">
    <property type="component" value="Unassembled WGS sequence"/>
</dbReference>
<evidence type="ECO:0000256" key="2">
    <source>
        <dbReference type="PROSITE-ProRule" id="PRU01091"/>
    </source>
</evidence>
<dbReference type="GO" id="GO:0006355">
    <property type="term" value="P:regulation of DNA-templated transcription"/>
    <property type="evidence" value="ECO:0007669"/>
    <property type="project" value="InterPro"/>
</dbReference>
<dbReference type="SUPFAM" id="SSF46894">
    <property type="entry name" value="C-terminal effector domain of the bipartite response regulators"/>
    <property type="match status" value="1"/>
</dbReference>
<organism evidence="6 7">
    <name type="scientific">Acanthopleuribacter pedis</name>
    <dbReference type="NCBI Taxonomy" id="442870"/>
    <lineage>
        <taxon>Bacteria</taxon>
        <taxon>Pseudomonadati</taxon>
        <taxon>Acidobacteriota</taxon>
        <taxon>Holophagae</taxon>
        <taxon>Acanthopleuribacterales</taxon>
        <taxon>Acanthopleuribacteraceae</taxon>
        <taxon>Acanthopleuribacter</taxon>
    </lineage>
</organism>
<dbReference type="PANTHER" id="PTHR36842">
    <property type="entry name" value="PROTEIN TOLB HOMOLOG"/>
    <property type="match status" value="1"/>
</dbReference>
<gene>
    <name evidence="6" type="ORF">J3U88_32720</name>
</gene>
<dbReference type="RefSeq" id="WP_207863385.1">
    <property type="nucleotide sequence ID" value="NZ_JAFREP010000055.1"/>
</dbReference>
<dbReference type="SMART" id="SM00862">
    <property type="entry name" value="Trans_reg_C"/>
    <property type="match status" value="1"/>
</dbReference>
<feature type="region of interest" description="Disordered" evidence="3">
    <location>
        <begin position="80"/>
        <end position="194"/>
    </location>
</feature>
<reference evidence="6" key="1">
    <citation type="submission" date="2021-03" db="EMBL/GenBank/DDBJ databases">
        <authorList>
            <person name="Wang G."/>
        </authorList>
    </citation>
    <scope>NUCLEOTIDE SEQUENCE</scope>
    <source>
        <strain evidence="6">KCTC 12899</strain>
    </source>
</reference>
<evidence type="ECO:0000256" key="1">
    <source>
        <dbReference type="ARBA" id="ARBA00023125"/>
    </source>
</evidence>
<evidence type="ECO:0000313" key="7">
    <source>
        <dbReference type="Proteomes" id="UP000664417"/>
    </source>
</evidence>
<dbReference type="InterPro" id="IPR011042">
    <property type="entry name" value="6-blade_b-propeller_TolB-like"/>
</dbReference>
<comment type="caution">
    <text evidence="6">The sequence shown here is derived from an EMBL/GenBank/DDBJ whole genome shotgun (WGS) entry which is preliminary data.</text>
</comment>
<keyword evidence="7" id="KW-1185">Reference proteome</keyword>
<protein>
    <submittedName>
        <fullName evidence="6">Winged helix-turn-helix domain-containing protein</fullName>
    </submittedName>
</protein>
<feature type="DNA-binding region" description="OmpR/PhoB-type" evidence="2">
    <location>
        <begin position="2"/>
        <end position="100"/>
    </location>
</feature>
<dbReference type="CDD" id="cd00383">
    <property type="entry name" value="trans_reg_C"/>
    <property type="match status" value="1"/>
</dbReference>
<dbReference type="PANTHER" id="PTHR36842:SF1">
    <property type="entry name" value="PROTEIN TOLB"/>
    <property type="match status" value="1"/>
</dbReference>
<name>A0A8J7QS58_9BACT</name>
<evidence type="ECO:0000256" key="3">
    <source>
        <dbReference type="SAM" id="MobiDB-lite"/>
    </source>
</evidence>
<feature type="domain" description="OmpR/PhoB-type" evidence="5">
    <location>
        <begin position="2"/>
        <end position="100"/>
    </location>
</feature>
<dbReference type="GO" id="GO:0000160">
    <property type="term" value="P:phosphorelay signal transduction system"/>
    <property type="evidence" value="ECO:0007669"/>
    <property type="project" value="InterPro"/>
</dbReference>
<dbReference type="AlphaFoldDB" id="A0A8J7QS58"/>
<keyword evidence="4" id="KW-1133">Transmembrane helix</keyword>
<dbReference type="Gene3D" id="1.10.10.10">
    <property type="entry name" value="Winged helix-like DNA-binding domain superfamily/Winged helix DNA-binding domain"/>
    <property type="match status" value="1"/>
</dbReference>
<evidence type="ECO:0000256" key="4">
    <source>
        <dbReference type="SAM" id="Phobius"/>
    </source>
</evidence>
<evidence type="ECO:0000259" key="5">
    <source>
        <dbReference type="PROSITE" id="PS51755"/>
    </source>
</evidence>
<keyword evidence="4" id="KW-0812">Transmembrane</keyword>
<keyword evidence="4" id="KW-0472">Membrane</keyword>
<dbReference type="Pfam" id="PF00486">
    <property type="entry name" value="Trans_reg_C"/>
    <property type="match status" value="1"/>
</dbReference>
<dbReference type="SUPFAM" id="SSF82171">
    <property type="entry name" value="DPP6 N-terminal domain-like"/>
    <property type="match status" value="1"/>
</dbReference>
<dbReference type="Gene3D" id="2.120.10.30">
    <property type="entry name" value="TolB, C-terminal domain"/>
    <property type="match status" value="2"/>
</dbReference>
<evidence type="ECO:0000313" key="6">
    <source>
        <dbReference type="EMBL" id="MBO1323275.1"/>
    </source>
</evidence>
<dbReference type="PROSITE" id="PS51755">
    <property type="entry name" value="OMPR_PHOB"/>
    <property type="match status" value="1"/>
</dbReference>
<keyword evidence="1 2" id="KW-0238">DNA-binding</keyword>
<accession>A0A8J7QS58</accession>
<dbReference type="InterPro" id="IPR016032">
    <property type="entry name" value="Sig_transdc_resp-reg_C-effctor"/>
</dbReference>
<dbReference type="InterPro" id="IPR036388">
    <property type="entry name" value="WH-like_DNA-bd_sf"/>
</dbReference>
<proteinExistence type="predicted"/>
<feature type="transmembrane region" description="Helical" evidence="4">
    <location>
        <begin position="202"/>
        <end position="219"/>
    </location>
</feature>
<dbReference type="InterPro" id="IPR001867">
    <property type="entry name" value="OmpR/PhoB-type_DNA-bd"/>
</dbReference>
<feature type="compositionally biased region" description="Pro residues" evidence="3">
    <location>
        <begin position="152"/>
        <end position="191"/>
    </location>
</feature>
<dbReference type="EMBL" id="JAFREP010000055">
    <property type="protein sequence ID" value="MBO1323275.1"/>
    <property type="molecule type" value="Genomic_DNA"/>
</dbReference>